<feature type="transmembrane region" description="Helical" evidence="1">
    <location>
        <begin position="172"/>
        <end position="194"/>
    </location>
</feature>
<reference evidence="3" key="1">
    <citation type="journal article" date="2012" name="Appl. Environ. Microbiol.">
        <title>Identification of the haloarchaeal phasin (PhaP) that functions in polyhydroxyalkanoate accumulation and granule formation in Haloferax mediterranei.</title>
        <authorList>
            <person name="Cai S."/>
            <person name="Cai L."/>
            <person name="Liu H."/>
            <person name="Liu X."/>
            <person name="Han J."/>
            <person name="Zhou J."/>
            <person name="Xiang H."/>
        </authorList>
    </citation>
    <scope>NUCLEOTIDE SEQUENCE</scope>
    <source>
        <strain evidence="3">CGMCC 1.2087</strain>
    </source>
</reference>
<evidence type="ECO:0000313" key="10">
    <source>
        <dbReference type="Proteomes" id="UP000299011"/>
    </source>
</evidence>
<sequence>MALHVRHAIREGLARGTARSGIILMILFFLGTAIQTVFVWLATSTYLPLGTVATPPEAIGSDLPLAGTELPKALAFQASIVASFVGGLLTIPVQVVAHRTLVSDWRESIPEEFVLYRLGRATLHLLLGSWITFVLGAIIFLLSAGIGVAGAAAVTTVTASDWLVATWPGRGLLVVASLVLLLPTAVFGIGVAFFSQEVAIRDKGVRGALVGSWRLTRGHRLRLGVLIFVPLVIHGILGMVLSLLATGALSQGIVVVETAIATVLIQGIMAVAYLEISGINPDTELTTTRVR</sequence>
<dbReference type="Proteomes" id="UP000299011">
    <property type="component" value="Chromosome"/>
</dbReference>
<dbReference type="eggNOG" id="arCOG03934">
    <property type="taxonomic scope" value="Archaea"/>
</dbReference>
<dbReference type="STRING" id="523841.HFX_2200"/>
<dbReference type="Proteomes" id="UP000027075">
    <property type="component" value="Chromosome"/>
</dbReference>
<feature type="transmembrane region" description="Helical" evidence="1">
    <location>
        <begin position="223"/>
        <end position="246"/>
    </location>
</feature>
<dbReference type="EMBL" id="CP001868">
    <property type="protein sequence ID" value="AFK19889.1"/>
    <property type="molecule type" value="Genomic_DNA"/>
</dbReference>
<feature type="transmembrane region" description="Helical" evidence="1">
    <location>
        <begin position="125"/>
        <end position="152"/>
    </location>
</feature>
<keyword evidence="1" id="KW-0472">Membrane</keyword>
<dbReference type="Proteomes" id="UP000011603">
    <property type="component" value="Unassembled WGS sequence"/>
</dbReference>
<reference evidence="6 10" key="6">
    <citation type="submission" date="2019-04" db="EMBL/GenBank/DDBJ databases">
        <title>Methylomes of two halophilic Archaea, Haloarcula marismortui and Haloferax mediterranei.</title>
        <authorList>
            <person name="DasSarma S."/>
            <person name="DasSarma P."/>
            <person name="DasSarma S."/>
            <person name="Fomenkov A."/>
            <person name="Vincze T."/>
            <person name="Anton B.P."/>
            <person name="Roberts R.J."/>
        </authorList>
    </citation>
    <scope>NUCLEOTIDE SEQUENCE [LARGE SCALE GENOMIC DNA]</scope>
    <source>
        <strain evidence="6">ATCC 33500</strain>
        <strain evidence="10">ATCC 33500 / DSM 1411 / JCM 8866 / NBRC 14739 / NCIMB 2177 / R-4</strain>
    </source>
</reference>
<dbReference type="Pfam" id="PF25231">
    <property type="entry name" value="DUF7847"/>
    <property type="match status" value="1"/>
</dbReference>
<evidence type="ECO:0000313" key="3">
    <source>
        <dbReference type="EMBL" id="AFK19889.1"/>
    </source>
</evidence>
<dbReference type="InterPro" id="IPR057169">
    <property type="entry name" value="DUF7847"/>
</dbReference>
<dbReference type="PaxDb" id="523841-HFX_2200"/>
<gene>
    <name evidence="3" type="ordered locus">HFX_2200</name>
    <name evidence="4" type="ORF">BM92_11745</name>
    <name evidence="5" type="ORF">C439_12804</name>
    <name evidence="6" type="ORF">E6P09_00690</name>
</gene>
<evidence type="ECO:0000313" key="7">
    <source>
        <dbReference type="Proteomes" id="UP000006469"/>
    </source>
</evidence>
<evidence type="ECO:0000313" key="9">
    <source>
        <dbReference type="Proteomes" id="UP000027075"/>
    </source>
</evidence>
<evidence type="ECO:0000259" key="2">
    <source>
        <dbReference type="Pfam" id="PF25231"/>
    </source>
</evidence>
<reference evidence="4 9" key="4">
    <citation type="submission" date="2014-04" db="EMBL/GenBank/DDBJ databases">
        <title>Transcriptional profiles of Haloferax mediterranei on the basis of nitrogen availability.</title>
        <authorList>
            <person name="Bautista V."/>
        </authorList>
    </citation>
    <scope>NUCLEOTIDE SEQUENCE [LARGE SCALE GENOMIC DNA]</scope>
    <source>
        <strain evidence="4">ATCC 33500</strain>
        <strain evidence="9">ATCC 33500 / DSM 1411 / JCM 8866 / NBRC 14739 / NCIMB 2177 / R-4</strain>
    </source>
</reference>
<reference evidence="5 8" key="3">
    <citation type="journal article" date="2014" name="PLoS Genet.">
        <title>Phylogenetically driven sequencing of extremely halophilic archaea reveals strategies for static and dynamic osmo-response.</title>
        <authorList>
            <person name="Becker E.A."/>
            <person name="Seitzer P.M."/>
            <person name="Tritt A."/>
            <person name="Larsen D."/>
            <person name="Krusor M."/>
            <person name="Yao A.I."/>
            <person name="Wu D."/>
            <person name="Madern D."/>
            <person name="Eisen J.A."/>
            <person name="Darling A.E."/>
            <person name="Facciotti M.T."/>
        </authorList>
    </citation>
    <scope>NUCLEOTIDE SEQUENCE [LARGE SCALE GENOMIC DNA]</scope>
    <source>
        <strain evidence="5">ATCC 33500</strain>
        <strain evidence="8">ATCC 33500 / DSM 1411 / JCM 8866 / NBRC 14739 / NCIMB 2177 / R-4</strain>
    </source>
</reference>
<dbReference type="OrthoDB" id="293167at2157"/>
<protein>
    <recommendedName>
        <fullName evidence="2">DUF7847 domain-containing protein</fullName>
    </recommendedName>
</protein>
<dbReference type="Proteomes" id="UP000006469">
    <property type="component" value="Chromosome"/>
</dbReference>
<dbReference type="PATRIC" id="fig|523841.21.peg.2582"/>
<keyword evidence="1" id="KW-0812">Transmembrane</keyword>
<evidence type="ECO:0000313" key="8">
    <source>
        <dbReference type="Proteomes" id="UP000011603"/>
    </source>
</evidence>
<dbReference type="AlphaFoldDB" id="I3R6M9"/>
<evidence type="ECO:0000313" key="5">
    <source>
        <dbReference type="EMBL" id="ELZ99433.1"/>
    </source>
</evidence>
<keyword evidence="8" id="KW-1185">Reference proteome</keyword>
<dbReference type="EMBL" id="CP007551">
    <property type="protein sequence ID" value="AHZ23268.1"/>
    <property type="molecule type" value="Genomic_DNA"/>
</dbReference>
<accession>I3R6M9</accession>
<keyword evidence="1" id="KW-1133">Transmembrane helix</keyword>
<organism evidence="3 7">
    <name type="scientific">Haloferax mediterranei (strain ATCC 33500 / DSM 1411 / JCM 8866 / NBRC 14739 / NCIMB 2177 / R-4)</name>
    <name type="common">Halobacterium mediterranei</name>
    <dbReference type="NCBI Taxonomy" id="523841"/>
    <lineage>
        <taxon>Archaea</taxon>
        <taxon>Methanobacteriati</taxon>
        <taxon>Methanobacteriota</taxon>
        <taxon>Stenosarchaea group</taxon>
        <taxon>Halobacteria</taxon>
        <taxon>Halobacteriales</taxon>
        <taxon>Haloferacaceae</taxon>
        <taxon>Haloferax</taxon>
    </lineage>
</organism>
<reference evidence="3 7" key="2">
    <citation type="journal article" date="2012" name="J. Bacteriol.">
        <title>Complete genome sequence of the metabolically versatile halophilic archaeon Haloferax mediterranei, a poly(3-hydroxybutyrate-co-3-hydroxyvalerate) producer.</title>
        <authorList>
            <person name="Han J."/>
            <person name="Zhang F."/>
            <person name="Hou J."/>
            <person name="Liu X."/>
            <person name="Li M."/>
            <person name="Liu H."/>
            <person name="Cai L."/>
            <person name="Zhang B."/>
            <person name="Chen Y."/>
            <person name="Zhou J."/>
            <person name="Hu S."/>
            <person name="Xiang H."/>
        </authorList>
    </citation>
    <scope>NUCLEOTIDE SEQUENCE [LARGE SCALE GENOMIC DNA]</scope>
    <source>
        <strain evidence="7">ATCC 33500 / DSM 1411 / JCM 8866 / NBRC 14739 / NCIMB 2177 / R-4</strain>
        <strain evidence="3">CGMCC 1.2087</strain>
    </source>
</reference>
<evidence type="ECO:0000256" key="1">
    <source>
        <dbReference type="SAM" id="Phobius"/>
    </source>
</evidence>
<dbReference type="KEGG" id="hme:HFX_2200"/>
<reference evidence="3" key="5">
    <citation type="submission" date="2014-05" db="EMBL/GenBank/DDBJ databases">
        <authorList>
            <person name="Wang L."/>
            <person name="Yang H."/>
            <person name="Xiang H."/>
        </authorList>
    </citation>
    <scope>NUCLEOTIDE SEQUENCE</scope>
    <source>
        <strain evidence="3">CGMCC 1.2087</strain>
    </source>
</reference>
<proteinExistence type="predicted"/>
<dbReference type="EMBL" id="CP039139">
    <property type="protein sequence ID" value="QCQ73870.1"/>
    <property type="molecule type" value="Genomic_DNA"/>
</dbReference>
<evidence type="ECO:0000313" key="6">
    <source>
        <dbReference type="EMBL" id="QCQ73870.1"/>
    </source>
</evidence>
<dbReference type="HOGENOM" id="CLU_881686_0_0_2"/>
<evidence type="ECO:0000313" key="4">
    <source>
        <dbReference type="EMBL" id="AHZ23268.1"/>
    </source>
</evidence>
<dbReference type="EMBL" id="AOLO01000011">
    <property type="protein sequence ID" value="ELZ99433.1"/>
    <property type="molecule type" value="Genomic_DNA"/>
</dbReference>
<feature type="domain" description="DUF7847" evidence="2">
    <location>
        <begin position="3"/>
        <end position="275"/>
    </location>
</feature>
<dbReference type="GeneID" id="40154889"/>
<dbReference type="RefSeq" id="WP_004059610.1">
    <property type="nucleotide sequence ID" value="NC_017941.2"/>
</dbReference>
<name>I3R6M9_HALMT</name>
<feature type="transmembrane region" description="Helical" evidence="1">
    <location>
        <begin position="74"/>
        <end position="97"/>
    </location>
</feature>
<feature type="transmembrane region" description="Helical" evidence="1">
    <location>
        <begin position="252"/>
        <end position="274"/>
    </location>
</feature>
<feature type="transmembrane region" description="Helical" evidence="1">
    <location>
        <begin position="21"/>
        <end position="42"/>
    </location>
</feature>